<dbReference type="InterPro" id="IPR006703">
    <property type="entry name" value="G_AIG1"/>
</dbReference>
<dbReference type="OMA" id="VTQQCEA"/>
<evidence type="ECO:0000256" key="10">
    <source>
        <dbReference type="ARBA" id="ARBA00023034"/>
    </source>
</evidence>
<keyword evidence="8" id="KW-0547">Nucleotide-binding</keyword>
<evidence type="ECO:0000256" key="13">
    <source>
        <dbReference type="ARBA" id="ARBA00056809"/>
    </source>
</evidence>
<dbReference type="Proteomes" id="UP000694621">
    <property type="component" value="Unplaced"/>
</dbReference>
<keyword evidence="6" id="KW-0963">Cytoplasm</keyword>
<evidence type="ECO:0000256" key="15">
    <source>
        <dbReference type="ARBA" id="ARBA00077278"/>
    </source>
</evidence>
<dbReference type="InterPro" id="IPR027417">
    <property type="entry name" value="P-loop_NTPase"/>
</dbReference>
<protein>
    <recommendedName>
        <fullName evidence="14">GTPase IMAP family member 8</fullName>
    </recommendedName>
    <alternativeName>
        <fullName evidence="15">Immune-associated nucleotide-binding protein 9</fullName>
    </alternativeName>
</protein>
<evidence type="ECO:0000256" key="9">
    <source>
        <dbReference type="ARBA" id="ARBA00022824"/>
    </source>
</evidence>
<evidence type="ECO:0000256" key="2">
    <source>
        <dbReference type="ARBA" id="ARBA00004240"/>
    </source>
</evidence>
<dbReference type="Ensembl" id="ENSAMXT00005000541.1">
    <property type="protein sequence ID" value="ENSAMXP00005000492.1"/>
    <property type="gene ID" value="ENSAMXG00005000285.1"/>
</dbReference>
<dbReference type="InterPro" id="IPR045058">
    <property type="entry name" value="GIMA/IAN/Toc"/>
</dbReference>
<name>A0A8B9GU81_ASTMX</name>
<feature type="domain" description="AIG1-type G" evidence="16">
    <location>
        <begin position="7"/>
        <end position="206"/>
    </location>
</feature>
<evidence type="ECO:0000256" key="12">
    <source>
        <dbReference type="ARBA" id="ARBA00023134"/>
    </source>
</evidence>
<evidence type="ECO:0000256" key="8">
    <source>
        <dbReference type="ARBA" id="ARBA00022741"/>
    </source>
</evidence>
<dbReference type="Pfam" id="PF04548">
    <property type="entry name" value="AIG1"/>
    <property type="match status" value="1"/>
</dbReference>
<sequence>MAMAGPFRRLRVVLLGNVGSGKSASGNTLLDTSHFASKLSACPVTQQCEAETVFRARWRITVVDTPGLTAEIVTDTTKEKLLQCLQLSAPGPHVFLLVIPLGRFTQEEKDTVQRAAQLFKEHFYTFTIILFTFKDNLKNSSISDYISTAGESLQQLLQKCGHRYHAFNNNNPTEDDQAEQLLRKMNSLVKDNFRTYYTLDDRSKYTETLGIC</sequence>
<evidence type="ECO:0000256" key="6">
    <source>
        <dbReference type="ARBA" id="ARBA00022490"/>
    </source>
</evidence>
<keyword evidence="10" id="KW-0333">Golgi apparatus</keyword>
<dbReference type="GO" id="GO:0005829">
    <property type="term" value="C:cytosol"/>
    <property type="evidence" value="ECO:0007669"/>
    <property type="project" value="UniProtKB-SubCell"/>
</dbReference>
<evidence type="ECO:0000256" key="5">
    <source>
        <dbReference type="ARBA" id="ARBA00008535"/>
    </source>
</evidence>
<evidence type="ECO:0000256" key="7">
    <source>
        <dbReference type="ARBA" id="ARBA00022737"/>
    </source>
</evidence>
<evidence type="ECO:0000259" key="16">
    <source>
        <dbReference type="PROSITE" id="PS51720"/>
    </source>
</evidence>
<comment type="subcellular location">
    <subcellularLocation>
        <location evidence="3">Cytoplasm</location>
        <location evidence="3">Cytosol</location>
    </subcellularLocation>
    <subcellularLocation>
        <location evidence="2">Endoplasmic reticulum</location>
    </subcellularLocation>
    <subcellularLocation>
        <location evidence="4">Golgi apparatus</location>
    </subcellularLocation>
    <subcellularLocation>
        <location evidence="1">Mitochondrion</location>
    </subcellularLocation>
</comment>
<proteinExistence type="inferred from homology"/>
<dbReference type="AlphaFoldDB" id="A0A8B9GU81"/>
<evidence type="ECO:0000313" key="17">
    <source>
        <dbReference type="Ensembl" id="ENSAMXP00005000492.1"/>
    </source>
</evidence>
<accession>A0A8B9GU81</accession>
<evidence type="ECO:0000256" key="3">
    <source>
        <dbReference type="ARBA" id="ARBA00004514"/>
    </source>
</evidence>
<evidence type="ECO:0000256" key="4">
    <source>
        <dbReference type="ARBA" id="ARBA00004555"/>
    </source>
</evidence>
<dbReference type="FunFam" id="3.40.50.300:FF:000536">
    <property type="entry name" value="GTPase IMAP family member 8"/>
    <property type="match status" value="1"/>
</dbReference>
<evidence type="ECO:0000256" key="1">
    <source>
        <dbReference type="ARBA" id="ARBA00004173"/>
    </source>
</evidence>
<evidence type="ECO:0000313" key="18">
    <source>
        <dbReference type="Proteomes" id="UP000694621"/>
    </source>
</evidence>
<dbReference type="GO" id="GO:0005525">
    <property type="term" value="F:GTP binding"/>
    <property type="evidence" value="ECO:0007669"/>
    <property type="project" value="UniProtKB-KW"/>
</dbReference>
<keyword evidence="7" id="KW-0677">Repeat</keyword>
<keyword evidence="9" id="KW-0256">Endoplasmic reticulum</keyword>
<dbReference type="PROSITE" id="PS51720">
    <property type="entry name" value="G_AIG1"/>
    <property type="match status" value="1"/>
</dbReference>
<dbReference type="GO" id="GO:0005783">
    <property type="term" value="C:endoplasmic reticulum"/>
    <property type="evidence" value="ECO:0007669"/>
    <property type="project" value="UniProtKB-SubCell"/>
</dbReference>
<keyword evidence="12" id="KW-0342">GTP-binding</keyword>
<evidence type="ECO:0000256" key="11">
    <source>
        <dbReference type="ARBA" id="ARBA00023128"/>
    </source>
</evidence>
<dbReference type="GO" id="GO:0005794">
    <property type="term" value="C:Golgi apparatus"/>
    <property type="evidence" value="ECO:0007669"/>
    <property type="project" value="UniProtKB-SubCell"/>
</dbReference>
<dbReference type="Gene3D" id="3.40.50.300">
    <property type="entry name" value="P-loop containing nucleotide triphosphate hydrolases"/>
    <property type="match status" value="1"/>
</dbReference>
<dbReference type="GO" id="GO:0005739">
    <property type="term" value="C:mitochondrion"/>
    <property type="evidence" value="ECO:0007669"/>
    <property type="project" value="UniProtKB-SubCell"/>
</dbReference>
<comment type="similarity">
    <text evidence="5">Belongs to the TRAFAC class TrmE-Era-EngA-EngB-Septin-like GTPase superfamily. AIG1/Toc34/Toc159-like paraseptin GTPase family. IAN subfamily.</text>
</comment>
<evidence type="ECO:0000256" key="14">
    <source>
        <dbReference type="ARBA" id="ARBA00073539"/>
    </source>
</evidence>
<keyword evidence="11" id="KW-0496">Mitochondrion</keyword>
<organism evidence="17 18">
    <name type="scientific">Astyanax mexicanus</name>
    <name type="common">Blind cave fish</name>
    <name type="synonym">Astyanax fasciatus mexicanus</name>
    <dbReference type="NCBI Taxonomy" id="7994"/>
    <lineage>
        <taxon>Eukaryota</taxon>
        <taxon>Metazoa</taxon>
        <taxon>Chordata</taxon>
        <taxon>Craniata</taxon>
        <taxon>Vertebrata</taxon>
        <taxon>Euteleostomi</taxon>
        <taxon>Actinopterygii</taxon>
        <taxon>Neopterygii</taxon>
        <taxon>Teleostei</taxon>
        <taxon>Ostariophysi</taxon>
        <taxon>Characiformes</taxon>
        <taxon>Characoidei</taxon>
        <taxon>Acestrorhamphidae</taxon>
        <taxon>Acestrorhamphinae</taxon>
        <taxon>Astyanax</taxon>
    </lineage>
</organism>
<comment type="function">
    <text evidence="13">Exerts an anti-apoptotic effect in the immune system and is involved in responses to infections.</text>
</comment>
<reference evidence="17" key="1">
    <citation type="submission" date="2025-08" db="UniProtKB">
        <authorList>
            <consortium name="Ensembl"/>
        </authorList>
    </citation>
    <scope>IDENTIFICATION</scope>
</reference>
<dbReference type="PANTHER" id="PTHR10903">
    <property type="entry name" value="GTPASE, IMAP FAMILY MEMBER-RELATED"/>
    <property type="match status" value="1"/>
</dbReference>
<dbReference type="SUPFAM" id="SSF52540">
    <property type="entry name" value="P-loop containing nucleoside triphosphate hydrolases"/>
    <property type="match status" value="1"/>
</dbReference>
<dbReference type="PANTHER" id="PTHR10903:SF170">
    <property type="entry name" value="GTPASE IMAP FAMILY MEMBER 7"/>
    <property type="match status" value="1"/>
</dbReference>